<dbReference type="EMBL" id="BK015711">
    <property type="protein sequence ID" value="DAE21339.1"/>
    <property type="molecule type" value="Genomic_DNA"/>
</dbReference>
<protein>
    <submittedName>
        <fullName evidence="1">Uncharacterized protein</fullName>
    </submittedName>
</protein>
<reference evidence="1" key="1">
    <citation type="journal article" date="2021" name="Proc. Natl. Acad. Sci. U.S.A.">
        <title>A Catalog of Tens of Thousands of Viruses from Human Metagenomes Reveals Hidden Associations with Chronic Diseases.</title>
        <authorList>
            <person name="Tisza M.J."/>
            <person name="Buck C.B."/>
        </authorList>
    </citation>
    <scope>NUCLEOTIDE SEQUENCE</scope>
    <source>
        <strain evidence="1">CtE6L85</strain>
    </source>
</reference>
<name>A0A8S5QR91_9CAUD</name>
<sequence>MSPRPPANTLPVLFLRFVDCSDKLPPHWGDGALCVLRNTSCCNHTPGRSNRTEVTRSGYCRAFRFLG</sequence>
<accession>A0A8S5QR91</accession>
<proteinExistence type="predicted"/>
<organism evidence="1">
    <name type="scientific">Siphoviridae sp. ctE6L85</name>
    <dbReference type="NCBI Taxonomy" id="2826202"/>
    <lineage>
        <taxon>Viruses</taxon>
        <taxon>Duplodnaviria</taxon>
        <taxon>Heunggongvirae</taxon>
        <taxon>Uroviricota</taxon>
        <taxon>Caudoviricetes</taxon>
    </lineage>
</organism>
<evidence type="ECO:0000313" key="1">
    <source>
        <dbReference type="EMBL" id="DAE21339.1"/>
    </source>
</evidence>